<gene>
    <name evidence="6" type="ORF">SAMN05216266_14218</name>
</gene>
<dbReference type="OrthoDB" id="9775296at2"/>
<dbReference type="InterPro" id="IPR020904">
    <property type="entry name" value="Sc_DH/Rdtase_CS"/>
</dbReference>
<feature type="region of interest" description="Disordered" evidence="4">
    <location>
        <begin position="291"/>
        <end position="310"/>
    </location>
</feature>
<dbReference type="AlphaFoldDB" id="A0A1I1CUT0"/>
<dbReference type="STRING" id="490629.SAMN05216266_14218"/>
<accession>A0A1I1CUT0</accession>
<dbReference type="GO" id="GO:0016616">
    <property type="term" value="F:oxidoreductase activity, acting on the CH-OH group of donors, NAD or NADP as acceptor"/>
    <property type="evidence" value="ECO:0007669"/>
    <property type="project" value="TreeGrafter"/>
</dbReference>
<dbReference type="InterPro" id="IPR002347">
    <property type="entry name" value="SDR_fam"/>
</dbReference>
<proteinExistence type="inferred from homology"/>
<evidence type="ECO:0000256" key="1">
    <source>
        <dbReference type="ARBA" id="ARBA00006484"/>
    </source>
</evidence>
<dbReference type="EMBL" id="FOKG01000042">
    <property type="protein sequence ID" value="SFB64330.1"/>
    <property type="molecule type" value="Genomic_DNA"/>
</dbReference>
<keyword evidence="2" id="KW-0560">Oxidoreductase</keyword>
<dbReference type="PANTHER" id="PTHR24322">
    <property type="entry name" value="PKSB"/>
    <property type="match status" value="1"/>
</dbReference>
<dbReference type="PRINTS" id="PR00080">
    <property type="entry name" value="SDRFAMILY"/>
</dbReference>
<dbReference type="PROSITE" id="PS00061">
    <property type="entry name" value="ADH_SHORT"/>
    <property type="match status" value="1"/>
</dbReference>
<evidence type="ECO:0000313" key="7">
    <source>
        <dbReference type="Proteomes" id="UP000243799"/>
    </source>
</evidence>
<dbReference type="NCBIfam" id="NF005878">
    <property type="entry name" value="PRK07825.1"/>
    <property type="match status" value="1"/>
</dbReference>
<name>A0A1I1CUT0_9PSEU</name>
<dbReference type="SMART" id="SM00822">
    <property type="entry name" value="PKS_KR"/>
    <property type="match status" value="1"/>
</dbReference>
<evidence type="ECO:0000256" key="4">
    <source>
        <dbReference type="SAM" id="MobiDB-lite"/>
    </source>
</evidence>
<dbReference type="InterPro" id="IPR036291">
    <property type="entry name" value="NAD(P)-bd_dom_sf"/>
</dbReference>
<dbReference type="Gene3D" id="3.40.50.720">
    <property type="entry name" value="NAD(P)-binding Rossmann-like Domain"/>
    <property type="match status" value="1"/>
</dbReference>
<dbReference type="Pfam" id="PF00106">
    <property type="entry name" value="adh_short"/>
    <property type="match status" value="1"/>
</dbReference>
<evidence type="ECO:0000259" key="5">
    <source>
        <dbReference type="SMART" id="SM00822"/>
    </source>
</evidence>
<comment type="similarity">
    <text evidence="1 3">Belongs to the short-chain dehydrogenases/reductases (SDR) family.</text>
</comment>
<dbReference type="Proteomes" id="UP000243799">
    <property type="component" value="Unassembled WGS sequence"/>
</dbReference>
<feature type="domain" description="Ketoreductase" evidence="5">
    <location>
        <begin position="22"/>
        <end position="201"/>
    </location>
</feature>
<organism evidence="6 7">
    <name type="scientific">Amycolatopsis marina</name>
    <dbReference type="NCBI Taxonomy" id="490629"/>
    <lineage>
        <taxon>Bacteria</taxon>
        <taxon>Bacillati</taxon>
        <taxon>Actinomycetota</taxon>
        <taxon>Actinomycetes</taxon>
        <taxon>Pseudonocardiales</taxon>
        <taxon>Pseudonocardiaceae</taxon>
        <taxon>Amycolatopsis</taxon>
    </lineage>
</organism>
<evidence type="ECO:0000313" key="6">
    <source>
        <dbReference type="EMBL" id="SFB64330.1"/>
    </source>
</evidence>
<dbReference type="SUPFAM" id="SSF51735">
    <property type="entry name" value="NAD(P)-binding Rossmann-fold domains"/>
    <property type="match status" value="1"/>
</dbReference>
<sequence>MAQQVNGARGRRERTARPLRGVVVAITGGSRGIGAATAHTLATAGATVAVADLDLPTGQWLSQHPTVRGWQVDVTDGEAFTAFLDQVESTCGPLDVLINNAGIMPLGPLGEEPGSVTARQVELNLHAVIHGSQQAVRRMRPRGRGHIVNVASQAGKVGFAGAATYCATKHGVVGLSEALRAELRGTGVAVSCVMPTVVRTELATGLGGSPLVRPVTAQQVADAIVGAVRRPRFAVYVPRWLGAVNRLLELVPRALADVLMRVSGADRVLAGADPAARAGYEARAVPERGHDALASPDALANQQAAGAQPS</sequence>
<dbReference type="PRINTS" id="PR00081">
    <property type="entry name" value="GDHRDH"/>
</dbReference>
<dbReference type="RefSeq" id="WP_063697638.1">
    <property type="nucleotide sequence ID" value="NZ_FOKG01000042.1"/>
</dbReference>
<dbReference type="InterPro" id="IPR057326">
    <property type="entry name" value="KR_dom"/>
</dbReference>
<dbReference type="CDD" id="cd05233">
    <property type="entry name" value="SDR_c"/>
    <property type="match status" value="1"/>
</dbReference>
<evidence type="ECO:0000256" key="3">
    <source>
        <dbReference type="RuleBase" id="RU000363"/>
    </source>
</evidence>
<dbReference type="PANTHER" id="PTHR24322:SF736">
    <property type="entry name" value="RETINOL DEHYDROGENASE 10"/>
    <property type="match status" value="1"/>
</dbReference>
<reference evidence="7" key="1">
    <citation type="submission" date="2016-10" db="EMBL/GenBank/DDBJ databases">
        <authorList>
            <person name="Varghese N."/>
            <person name="Submissions S."/>
        </authorList>
    </citation>
    <scope>NUCLEOTIDE SEQUENCE [LARGE SCALE GENOMIC DNA]</scope>
    <source>
        <strain evidence="7">CGMCC 4.3568</strain>
    </source>
</reference>
<keyword evidence="7" id="KW-1185">Reference proteome</keyword>
<evidence type="ECO:0000256" key="2">
    <source>
        <dbReference type="ARBA" id="ARBA00023002"/>
    </source>
</evidence>
<feature type="compositionally biased region" description="Polar residues" evidence="4">
    <location>
        <begin position="300"/>
        <end position="310"/>
    </location>
</feature>
<protein>
    <submittedName>
        <fullName evidence="6">Short-chain dehydrogenase</fullName>
    </submittedName>
</protein>